<dbReference type="SUPFAM" id="SSF52833">
    <property type="entry name" value="Thioredoxin-like"/>
    <property type="match status" value="1"/>
</dbReference>
<dbReference type="Pfam" id="PF05988">
    <property type="entry name" value="DUF899"/>
    <property type="match status" value="1"/>
</dbReference>
<organism evidence="1 2">
    <name type="scientific">Eiseniibacteriota bacterium</name>
    <dbReference type="NCBI Taxonomy" id="2212470"/>
    <lineage>
        <taxon>Bacteria</taxon>
        <taxon>Candidatus Eiseniibacteriota</taxon>
    </lineage>
</organism>
<evidence type="ECO:0000313" key="1">
    <source>
        <dbReference type="EMBL" id="MFC1572881.1"/>
    </source>
</evidence>
<reference evidence="1 2" key="1">
    <citation type="submission" date="2024-09" db="EMBL/GenBank/DDBJ databases">
        <authorList>
            <person name="D'Angelo T."/>
        </authorList>
    </citation>
    <scope>NUCLEOTIDE SEQUENCE [LARGE SCALE GENOMIC DNA]</scope>
    <source>
        <strain evidence="1">SAG AM-320-E07</strain>
    </source>
</reference>
<protein>
    <submittedName>
        <fullName evidence="1">DUF899 family protein</fullName>
    </submittedName>
</protein>
<proteinExistence type="predicted"/>
<dbReference type="Gene3D" id="3.40.30.10">
    <property type="entry name" value="Glutaredoxin"/>
    <property type="match status" value="1"/>
</dbReference>
<keyword evidence="2" id="KW-1185">Reference proteome</keyword>
<accession>A0ABV6YL58</accession>
<name>A0ABV6YL58_UNCEI</name>
<dbReference type="EMBL" id="JBHPKH010000047">
    <property type="protein sequence ID" value="MFC1572881.1"/>
    <property type="molecule type" value="Genomic_DNA"/>
</dbReference>
<dbReference type="Proteomes" id="UP001593833">
    <property type="component" value="Unassembled WGS sequence"/>
</dbReference>
<dbReference type="InterPro" id="IPR010296">
    <property type="entry name" value="DUF899_thioredox"/>
</dbReference>
<dbReference type="InterPro" id="IPR036249">
    <property type="entry name" value="Thioredoxin-like_sf"/>
</dbReference>
<evidence type="ECO:0000313" key="2">
    <source>
        <dbReference type="Proteomes" id="UP001593833"/>
    </source>
</evidence>
<gene>
    <name evidence="1" type="ORF">ACFL6M_04700</name>
</gene>
<sequence>MSSEEIRRLEKQIGEQIVELNKLRKAHRGAEVRNYTFATLEGESALLDLFGDKDKLLMIHNMGQGCRYCTLWGDGFNGLLAHLESAMSVVLVSKDPPETQRRFANSRGWRFRLASHGGGDYIREQTTMEGSNNMPGAVVYQRDGDRIMRKNDCVFGPGDLYCSLWSLLGLGGLGEDEWTPQYVYWSRPQKLEDGGKNVLD</sequence>
<comment type="caution">
    <text evidence="1">The sequence shown here is derived from an EMBL/GenBank/DDBJ whole genome shotgun (WGS) entry which is preliminary data.</text>
</comment>